<dbReference type="GeneID" id="43644335"/>
<evidence type="ECO:0000313" key="7">
    <source>
        <dbReference type="EMBL" id="KAE8136643.1"/>
    </source>
</evidence>
<dbReference type="InterPro" id="IPR027443">
    <property type="entry name" value="IPNS-like_sf"/>
</dbReference>
<evidence type="ECO:0000256" key="2">
    <source>
        <dbReference type="ARBA" id="ARBA00022723"/>
    </source>
</evidence>
<protein>
    <submittedName>
        <fullName evidence="7">Clavaminate synthase-like protein</fullName>
    </submittedName>
</protein>
<evidence type="ECO:0000259" key="5">
    <source>
        <dbReference type="Pfam" id="PF03171"/>
    </source>
</evidence>
<dbReference type="Pfam" id="PF14226">
    <property type="entry name" value="DIOX_N"/>
    <property type="match status" value="1"/>
</dbReference>
<keyword evidence="4" id="KW-0408">Iron</keyword>
<dbReference type="Proteomes" id="UP000325672">
    <property type="component" value="Unassembled WGS sequence"/>
</dbReference>
<proteinExistence type="inferred from homology"/>
<dbReference type="RefSeq" id="XP_031912706.1">
    <property type="nucleotide sequence ID" value="XM_032060125.1"/>
</dbReference>
<dbReference type="PANTHER" id="PTHR10209:SF885">
    <property type="entry name" value="2OG-FE(II) OXYGENASE FAMILY, PUTATIVE (AFU_ORTHOLOGUE AFUA_2G00750)-RELATED"/>
    <property type="match status" value="1"/>
</dbReference>
<accession>A0A5N6STC5</accession>
<evidence type="ECO:0000256" key="1">
    <source>
        <dbReference type="ARBA" id="ARBA00008056"/>
    </source>
</evidence>
<keyword evidence="3" id="KW-0560">Oxidoreductase</keyword>
<keyword evidence="2" id="KW-0479">Metal-binding</keyword>
<dbReference type="AlphaFoldDB" id="A0A5N6STC5"/>
<organism evidence="7 8">
    <name type="scientific">Aspergillus pseudotamarii</name>
    <dbReference type="NCBI Taxonomy" id="132259"/>
    <lineage>
        <taxon>Eukaryota</taxon>
        <taxon>Fungi</taxon>
        <taxon>Dikarya</taxon>
        <taxon>Ascomycota</taxon>
        <taxon>Pezizomycotina</taxon>
        <taxon>Eurotiomycetes</taxon>
        <taxon>Eurotiomycetidae</taxon>
        <taxon>Eurotiales</taxon>
        <taxon>Aspergillaceae</taxon>
        <taxon>Aspergillus</taxon>
        <taxon>Aspergillus subgen. Circumdati</taxon>
    </lineage>
</organism>
<dbReference type="OrthoDB" id="627829at2759"/>
<dbReference type="GO" id="GO:0046872">
    <property type="term" value="F:metal ion binding"/>
    <property type="evidence" value="ECO:0007669"/>
    <property type="project" value="UniProtKB-KW"/>
</dbReference>
<dbReference type="InterPro" id="IPR026992">
    <property type="entry name" value="DIOX_N"/>
</dbReference>
<dbReference type="GO" id="GO:0016491">
    <property type="term" value="F:oxidoreductase activity"/>
    <property type="evidence" value="ECO:0007669"/>
    <property type="project" value="UniProtKB-KW"/>
</dbReference>
<dbReference type="EMBL" id="ML743583">
    <property type="protein sequence ID" value="KAE8136643.1"/>
    <property type="molecule type" value="Genomic_DNA"/>
</dbReference>
<dbReference type="Gene3D" id="2.60.120.330">
    <property type="entry name" value="B-lactam Antibiotic, Isopenicillin N Synthase, Chain"/>
    <property type="match status" value="1"/>
</dbReference>
<gene>
    <name evidence="7" type="ORF">BDV38DRAFT_283858</name>
</gene>
<dbReference type="InterPro" id="IPR044861">
    <property type="entry name" value="IPNS-like_FE2OG_OXY"/>
</dbReference>
<feature type="domain" description="Non-haem dioxygenase N-terminal" evidence="6">
    <location>
        <begin position="7"/>
        <end position="127"/>
    </location>
</feature>
<dbReference type="SUPFAM" id="SSF51197">
    <property type="entry name" value="Clavaminate synthase-like"/>
    <property type="match status" value="1"/>
</dbReference>
<comment type="similarity">
    <text evidence="1">Belongs to the iron/ascorbate-dependent oxidoreductase family.</text>
</comment>
<dbReference type="Pfam" id="PF03171">
    <property type="entry name" value="2OG-FeII_Oxy"/>
    <property type="match status" value="1"/>
</dbReference>
<dbReference type="PANTHER" id="PTHR10209">
    <property type="entry name" value="OXIDOREDUCTASE, 2OG-FE II OXYGENASE FAMILY PROTEIN"/>
    <property type="match status" value="1"/>
</dbReference>
<reference evidence="7 8" key="1">
    <citation type="submission" date="2019-04" db="EMBL/GenBank/DDBJ databases">
        <title>Friends and foes A comparative genomics study of 23 Aspergillus species from section Flavi.</title>
        <authorList>
            <consortium name="DOE Joint Genome Institute"/>
            <person name="Kjaerbolling I."/>
            <person name="Vesth T."/>
            <person name="Frisvad J.C."/>
            <person name="Nybo J.L."/>
            <person name="Theobald S."/>
            <person name="Kildgaard S."/>
            <person name="Isbrandt T."/>
            <person name="Kuo A."/>
            <person name="Sato A."/>
            <person name="Lyhne E.K."/>
            <person name="Kogle M.E."/>
            <person name="Wiebenga A."/>
            <person name="Kun R.S."/>
            <person name="Lubbers R.J."/>
            <person name="Makela M.R."/>
            <person name="Barry K."/>
            <person name="Chovatia M."/>
            <person name="Clum A."/>
            <person name="Daum C."/>
            <person name="Haridas S."/>
            <person name="He G."/>
            <person name="LaButti K."/>
            <person name="Lipzen A."/>
            <person name="Mondo S."/>
            <person name="Riley R."/>
            <person name="Salamov A."/>
            <person name="Simmons B.A."/>
            <person name="Magnuson J.K."/>
            <person name="Henrissat B."/>
            <person name="Mortensen U.H."/>
            <person name="Larsen T.O."/>
            <person name="Devries R.P."/>
            <person name="Grigoriev I.V."/>
            <person name="Machida M."/>
            <person name="Baker S.E."/>
            <person name="Andersen M.R."/>
        </authorList>
    </citation>
    <scope>NUCLEOTIDE SEQUENCE [LARGE SCALE GENOMIC DNA]</scope>
    <source>
        <strain evidence="7 8">CBS 117625</strain>
    </source>
</reference>
<name>A0A5N6STC5_ASPPS</name>
<feature type="domain" description="Isopenicillin N synthase-like Fe(2+) 2OG dioxygenase" evidence="5">
    <location>
        <begin position="178"/>
        <end position="276"/>
    </location>
</feature>
<evidence type="ECO:0000259" key="6">
    <source>
        <dbReference type="Pfam" id="PF14226"/>
    </source>
</evidence>
<evidence type="ECO:0000313" key="8">
    <source>
        <dbReference type="Proteomes" id="UP000325672"/>
    </source>
</evidence>
<evidence type="ECO:0000256" key="3">
    <source>
        <dbReference type="ARBA" id="ARBA00023002"/>
    </source>
</evidence>
<evidence type="ECO:0000256" key="4">
    <source>
        <dbReference type="ARBA" id="ARBA00023004"/>
    </source>
</evidence>
<keyword evidence="8" id="KW-1185">Reference proteome</keyword>
<sequence>MPGISSVPTIDLSRLDDPESRRQALATLEQACTDWGAFYISGAPIGEDELQNATRETKAFFEQPTEKKMEIALENVPSFLGYVPLASERTGDKVDYRERIIVRPDDPRPSRDPIYRNLQGQTQWPAQMPGFRAAHEQVIKGFTKVASTVRALLAEFLGIDPAVLDGMFREEACQNRNVIIRYPEVPKDQGKQESLQGLHGHKDMTFGAIIYQATDHESLQIQSPTGQWVTCPPKPGCLLYVIGAIGESITRGVCKAGFHRVLSTEPGSGPRYSFVTALHMDYDISLAHPKIKKTLEAIGQDIYRKHGVSNQMLEDFLYEEFDTIGMRILARYMRSLPHVTARFYPEYSNRVSAA</sequence>